<dbReference type="AlphaFoldDB" id="A0A432UZJ4"/>
<protein>
    <submittedName>
        <fullName evidence="4">Excalibur calcium-binding domain-containing protein</fullName>
    </submittedName>
</protein>
<evidence type="ECO:0000256" key="2">
    <source>
        <dbReference type="SAM" id="Phobius"/>
    </source>
</evidence>
<sequence>MGGELHSFPRQPPDRETHLRKINRRFAGVSRRVDRRRERRWYLRNWKLIAAVLAFAGICGWSIAETDVRSVSGGVRHVLAAPNCSMTRLVGLAPALRGQPGYWRSNDADHDGIACEPWPR</sequence>
<keyword evidence="2" id="KW-0472">Membrane</keyword>
<name>A0A432UZJ4_9HYPH</name>
<dbReference type="InterPro" id="IPR008613">
    <property type="entry name" value="Excalibur_Ca-bd_domain"/>
</dbReference>
<dbReference type="Proteomes" id="UP000281647">
    <property type="component" value="Unassembled WGS sequence"/>
</dbReference>
<feature type="transmembrane region" description="Helical" evidence="2">
    <location>
        <begin position="45"/>
        <end position="64"/>
    </location>
</feature>
<keyword evidence="2" id="KW-0812">Transmembrane</keyword>
<comment type="caution">
    <text evidence="4">The sequence shown here is derived from an EMBL/GenBank/DDBJ whole genome shotgun (WGS) entry which is preliminary data.</text>
</comment>
<dbReference type="Pfam" id="PF05901">
    <property type="entry name" value="Excalibur"/>
    <property type="match status" value="1"/>
</dbReference>
<proteinExistence type="predicted"/>
<evidence type="ECO:0000259" key="3">
    <source>
        <dbReference type="SMART" id="SM00894"/>
    </source>
</evidence>
<dbReference type="SMART" id="SM00894">
    <property type="entry name" value="Excalibur"/>
    <property type="match status" value="1"/>
</dbReference>
<feature type="region of interest" description="Disordered" evidence="1">
    <location>
        <begin position="1"/>
        <end position="20"/>
    </location>
</feature>
<evidence type="ECO:0000256" key="1">
    <source>
        <dbReference type="SAM" id="MobiDB-lite"/>
    </source>
</evidence>
<organism evidence="4 5">
    <name type="scientific">Borborobacter arsenicus</name>
    <dbReference type="NCBI Taxonomy" id="1851146"/>
    <lineage>
        <taxon>Bacteria</taxon>
        <taxon>Pseudomonadati</taxon>
        <taxon>Pseudomonadota</taxon>
        <taxon>Alphaproteobacteria</taxon>
        <taxon>Hyphomicrobiales</taxon>
        <taxon>Phyllobacteriaceae</taxon>
        <taxon>Borborobacter</taxon>
    </lineage>
</organism>
<evidence type="ECO:0000313" key="4">
    <source>
        <dbReference type="EMBL" id="RUM95330.1"/>
    </source>
</evidence>
<dbReference type="EMBL" id="RKST01000050">
    <property type="protein sequence ID" value="RUM95330.1"/>
    <property type="molecule type" value="Genomic_DNA"/>
</dbReference>
<accession>A0A432UZJ4</accession>
<gene>
    <name evidence="4" type="ORF">EET67_23935</name>
</gene>
<keyword evidence="2" id="KW-1133">Transmembrane helix</keyword>
<evidence type="ECO:0000313" key="5">
    <source>
        <dbReference type="Proteomes" id="UP000281647"/>
    </source>
</evidence>
<dbReference type="OrthoDB" id="5366081at2"/>
<feature type="domain" description="Excalibur calcium-binding" evidence="3">
    <location>
        <begin position="80"/>
        <end position="116"/>
    </location>
</feature>
<reference evidence="4 5" key="1">
    <citation type="submission" date="2018-11" db="EMBL/GenBank/DDBJ databases">
        <title>Pseudaminobacter arsenicus sp. nov., an arsenic-resistant bacterium isolated from arsenic-rich aquifers.</title>
        <authorList>
            <person name="Mu Y."/>
        </authorList>
    </citation>
    <scope>NUCLEOTIDE SEQUENCE [LARGE SCALE GENOMIC DNA]</scope>
    <source>
        <strain evidence="4 5">CB3</strain>
    </source>
</reference>
<keyword evidence="5" id="KW-1185">Reference proteome</keyword>